<comment type="caution">
    <text evidence="1">The sequence shown here is derived from an EMBL/GenBank/DDBJ whole genome shotgun (WGS) entry which is preliminary data.</text>
</comment>
<evidence type="ECO:0000313" key="2">
    <source>
        <dbReference type="Proteomes" id="UP001500221"/>
    </source>
</evidence>
<evidence type="ECO:0000313" key="1">
    <source>
        <dbReference type="EMBL" id="GAA5144993.1"/>
    </source>
</evidence>
<dbReference type="InterPro" id="IPR018775">
    <property type="entry name" value="RlaP"/>
</dbReference>
<dbReference type="Proteomes" id="UP001500221">
    <property type="component" value="Unassembled WGS sequence"/>
</dbReference>
<gene>
    <name evidence="1" type="ORF">GCM10023340_13550</name>
</gene>
<protein>
    <recommendedName>
        <fullName evidence="3">MarR family transcriptional regulator</fullName>
    </recommendedName>
</protein>
<sequence>MAALPIVYDGDPAFRDDLLAVVERVAQRAATARHYQHLAAGQWERSGAAAGAETRLKGIFYALRPCAVLHWMAATRGGDAGTPPVPPMNLGELFDQAPPPADVRSAVDELTARKAVTRELGTGSVPDPVRRFVETWLAVDAADLADRVGAEPEPDVESSQAARRVAADGFRSLLDRWAPA</sequence>
<organism evidence="1 2">
    <name type="scientific">Nocardioides marinquilinus</name>
    <dbReference type="NCBI Taxonomy" id="1210400"/>
    <lineage>
        <taxon>Bacteria</taxon>
        <taxon>Bacillati</taxon>
        <taxon>Actinomycetota</taxon>
        <taxon>Actinomycetes</taxon>
        <taxon>Propionibacteriales</taxon>
        <taxon>Nocardioidaceae</taxon>
        <taxon>Nocardioides</taxon>
    </lineage>
</organism>
<dbReference type="EMBL" id="BAABKG010000002">
    <property type="protein sequence ID" value="GAA5144993.1"/>
    <property type="molecule type" value="Genomic_DNA"/>
</dbReference>
<keyword evidence="2" id="KW-1185">Reference proteome</keyword>
<proteinExistence type="predicted"/>
<name>A0ABP9PDU1_9ACTN</name>
<evidence type="ECO:0008006" key="3">
    <source>
        <dbReference type="Google" id="ProtNLM"/>
    </source>
</evidence>
<dbReference type="Pfam" id="PF10127">
    <property type="entry name" value="RlaP"/>
    <property type="match status" value="1"/>
</dbReference>
<accession>A0ABP9PDU1</accession>
<reference evidence="2" key="1">
    <citation type="journal article" date="2019" name="Int. J. Syst. Evol. Microbiol.">
        <title>The Global Catalogue of Microorganisms (GCM) 10K type strain sequencing project: providing services to taxonomists for standard genome sequencing and annotation.</title>
        <authorList>
            <consortium name="The Broad Institute Genomics Platform"/>
            <consortium name="The Broad Institute Genome Sequencing Center for Infectious Disease"/>
            <person name="Wu L."/>
            <person name="Ma J."/>
        </authorList>
    </citation>
    <scope>NUCLEOTIDE SEQUENCE [LARGE SCALE GENOMIC DNA]</scope>
    <source>
        <strain evidence="2">JCM 18459</strain>
    </source>
</reference>